<evidence type="ECO:0000256" key="5">
    <source>
        <dbReference type="SAM" id="SignalP"/>
    </source>
</evidence>
<reference evidence="8" key="1">
    <citation type="journal article" date="2019" name="Int. J. Syst. Evol. Microbiol.">
        <title>The Global Catalogue of Microorganisms (GCM) 10K type strain sequencing project: providing services to taxonomists for standard genome sequencing and annotation.</title>
        <authorList>
            <consortium name="The Broad Institute Genomics Platform"/>
            <consortium name="The Broad Institute Genome Sequencing Center for Infectious Disease"/>
            <person name="Wu L."/>
            <person name="Ma J."/>
        </authorList>
    </citation>
    <scope>NUCLEOTIDE SEQUENCE [LARGE SCALE GENOMIC DNA]</scope>
    <source>
        <strain evidence="8">JCM 18283</strain>
    </source>
</reference>
<evidence type="ECO:0000259" key="6">
    <source>
        <dbReference type="PROSITE" id="PS51352"/>
    </source>
</evidence>
<dbReference type="PANTHER" id="PTHR42852:SF6">
    <property type="entry name" value="THIOL:DISULFIDE INTERCHANGE PROTEIN DSBE"/>
    <property type="match status" value="1"/>
</dbReference>
<evidence type="ECO:0000256" key="1">
    <source>
        <dbReference type="ARBA" id="ARBA00004196"/>
    </source>
</evidence>
<proteinExistence type="predicted"/>
<name>A0ABP9G947_9SPHI</name>
<sequence length="393" mass="42779">MKKKLLAAALLLPAMAFAQNDAPFKISGKLGKLNAPAKAYLAYRVGDNNVTDSAVFNNGTFEFNGRIIEPTNATLFIDRRGIGFDRYIDLNFPDGGPSKTAEMLPFFIGKESFTITGTDSVSKATINGSKINDDNKKLIDLLKPINEKAKKINTEAAAATAQQKGSASFQNSMQAKYKALQTEQKAVMKKFITDNPDSFISLLAVSSMGGPSPEPSEIEPLFSKLSDELKNSTGGKAIQSALESLRSTAIGAIAPDFTQNDVNGKPVSLSSFKGKYVLIDFWASWCGPCRTENPNVVRAYYLYKDKNFTVFGVSLDKPNAKDSWLAAIKQDGLVWTQVSDLKYWNNEAAALYGVRSIPQNFLIGPDGKIIAKNLRGDDLDEKLAELLGGKKKS</sequence>
<dbReference type="Pfam" id="PF14289">
    <property type="entry name" value="DUF4369"/>
    <property type="match status" value="1"/>
</dbReference>
<dbReference type="RefSeq" id="WP_345333781.1">
    <property type="nucleotide sequence ID" value="NZ_BAABJI010000004.1"/>
</dbReference>
<dbReference type="EMBL" id="BAABJI010000004">
    <property type="protein sequence ID" value="GAA4929156.1"/>
    <property type="molecule type" value="Genomic_DNA"/>
</dbReference>
<evidence type="ECO:0000313" key="8">
    <source>
        <dbReference type="Proteomes" id="UP001501436"/>
    </source>
</evidence>
<dbReference type="Proteomes" id="UP001501436">
    <property type="component" value="Unassembled WGS sequence"/>
</dbReference>
<dbReference type="Pfam" id="PF00578">
    <property type="entry name" value="AhpC-TSA"/>
    <property type="match status" value="1"/>
</dbReference>
<dbReference type="Gene3D" id="3.40.30.10">
    <property type="entry name" value="Glutaredoxin"/>
    <property type="match status" value="1"/>
</dbReference>
<comment type="subcellular location">
    <subcellularLocation>
        <location evidence="1">Cell envelope</location>
    </subcellularLocation>
</comment>
<feature type="chain" id="PRO_5046731605" evidence="5">
    <location>
        <begin position="19"/>
        <end position="393"/>
    </location>
</feature>
<dbReference type="InterPro" id="IPR050553">
    <property type="entry name" value="Thioredoxin_ResA/DsbE_sf"/>
</dbReference>
<dbReference type="SUPFAM" id="SSF52833">
    <property type="entry name" value="Thioredoxin-like"/>
    <property type="match status" value="1"/>
</dbReference>
<evidence type="ECO:0000256" key="2">
    <source>
        <dbReference type="ARBA" id="ARBA00022748"/>
    </source>
</evidence>
<dbReference type="PANTHER" id="PTHR42852">
    <property type="entry name" value="THIOL:DISULFIDE INTERCHANGE PROTEIN DSBE"/>
    <property type="match status" value="1"/>
</dbReference>
<dbReference type="InterPro" id="IPR036249">
    <property type="entry name" value="Thioredoxin-like_sf"/>
</dbReference>
<keyword evidence="3" id="KW-1015">Disulfide bond</keyword>
<feature type="signal peptide" evidence="5">
    <location>
        <begin position="1"/>
        <end position="18"/>
    </location>
</feature>
<comment type="caution">
    <text evidence="7">The sequence shown here is derived from an EMBL/GenBank/DDBJ whole genome shotgun (WGS) entry which is preliminary data.</text>
</comment>
<evidence type="ECO:0000256" key="3">
    <source>
        <dbReference type="ARBA" id="ARBA00023157"/>
    </source>
</evidence>
<protein>
    <submittedName>
        <fullName evidence="7">TlpA disulfide reductase family protein</fullName>
    </submittedName>
</protein>
<dbReference type="PROSITE" id="PS51352">
    <property type="entry name" value="THIOREDOXIN_2"/>
    <property type="match status" value="1"/>
</dbReference>
<evidence type="ECO:0000313" key="7">
    <source>
        <dbReference type="EMBL" id="GAA4929156.1"/>
    </source>
</evidence>
<feature type="domain" description="Thioredoxin" evidence="6">
    <location>
        <begin position="248"/>
        <end position="392"/>
    </location>
</feature>
<keyword evidence="4" id="KW-0676">Redox-active center</keyword>
<dbReference type="InterPro" id="IPR017937">
    <property type="entry name" value="Thioredoxin_CS"/>
</dbReference>
<dbReference type="InterPro" id="IPR025380">
    <property type="entry name" value="DUF4369"/>
</dbReference>
<evidence type="ECO:0000256" key="4">
    <source>
        <dbReference type="ARBA" id="ARBA00023284"/>
    </source>
</evidence>
<dbReference type="CDD" id="cd02966">
    <property type="entry name" value="TlpA_like_family"/>
    <property type="match status" value="1"/>
</dbReference>
<accession>A0ABP9G947</accession>
<dbReference type="InterPro" id="IPR000866">
    <property type="entry name" value="AhpC/TSA"/>
</dbReference>
<organism evidence="7 8">
    <name type="scientific">Mucilaginibacter defluvii</name>
    <dbReference type="NCBI Taxonomy" id="1196019"/>
    <lineage>
        <taxon>Bacteria</taxon>
        <taxon>Pseudomonadati</taxon>
        <taxon>Bacteroidota</taxon>
        <taxon>Sphingobacteriia</taxon>
        <taxon>Sphingobacteriales</taxon>
        <taxon>Sphingobacteriaceae</taxon>
        <taxon>Mucilaginibacter</taxon>
    </lineage>
</organism>
<dbReference type="InterPro" id="IPR013766">
    <property type="entry name" value="Thioredoxin_domain"/>
</dbReference>
<keyword evidence="5" id="KW-0732">Signal</keyword>
<keyword evidence="8" id="KW-1185">Reference proteome</keyword>
<keyword evidence="2" id="KW-0201">Cytochrome c-type biogenesis</keyword>
<gene>
    <name evidence="7" type="ORF">GCM10023313_37310</name>
</gene>
<dbReference type="PROSITE" id="PS00194">
    <property type="entry name" value="THIOREDOXIN_1"/>
    <property type="match status" value="1"/>
</dbReference>